<comment type="caution">
    <text evidence="1">The sequence shown here is derived from an EMBL/GenBank/DDBJ whole genome shotgun (WGS) entry which is preliminary data.</text>
</comment>
<dbReference type="InterPro" id="IPR021527">
    <property type="entry name" value="DUF2795"/>
</dbReference>
<dbReference type="EMBL" id="BSDI01000122">
    <property type="protein sequence ID" value="GLI03954.1"/>
    <property type="molecule type" value="Genomic_DNA"/>
</dbReference>
<dbReference type="Proteomes" id="UP001144280">
    <property type="component" value="Unassembled WGS sequence"/>
</dbReference>
<protein>
    <recommendedName>
        <fullName evidence="3">DUF2795 domain-containing protein</fullName>
    </recommendedName>
</protein>
<evidence type="ECO:0000313" key="1">
    <source>
        <dbReference type="EMBL" id="GLI03954.1"/>
    </source>
</evidence>
<reference evidence="1" key="1">
    <citation type="submission" date="2022-12" db="EMBL/GenBank/DDBJ databases">
        <title>New Phytohabitans aurantiacus sp. RD004123 nov., an actinomycete isolated from soil.</title>
        <authorList>
            <person name="Triningsih D.W."/>
            <person name="Harunari E."/>
            <person name="Igarashi Y."/>
        </authorList>
    </citation>
    <scope>NUCLEOTIDE SEQUENCE</scope>
    <source>
        <strain evidence="1">RD004123</strain>
    </source>
</reference>
<evidence type="ECO:0008006" key="3">
    <source>
        <dbReference type="Google" id="ProtNLM"/>
    </source>
</evidence>
<sequence length="69" mass="7615">MPTVTRIELANHIEAAFAHGPSTRDSLLAYAVGSHARPEIITTLENLPDKPYGSIRDLWYDLPDVPVNS</sequence>
<evidence type="ECO:0000313" key="2">
    <source>
        <dbReference type="Proteomes" id="UP001144280"/>
    </source>
</evidence>
<keyword evidence="2" id="KW-1185">Reference proteome</keyword>
<accession>A0ABQ5RB41</accession>
<proteinExistence type="predicted"/>
<dbReference type="Pfam" id="PF11387">
    <property type="entry name" value="DUF2795"/>
    <property type="match status" value="1"/>
</dbReference>
<organism evidence="1 2">
    <name type="scientific">Phytohabitans aurantiacus</name>
    <dbReference type="NCBI Taxonomy" id="3016789"/>
    <lineage>
        <taxon>Bacteria</taxon>
        <taxon>Bacillati</taxon>
        <taxon>Actinomycetota</taxon>
        <taxon>Actinomycetes</taxon>
        <taxon>Micromonosporales</taxon>
        <taxon>Micromonosporaceae</taxon>
    </lineage>
</organism>
<name>A0ABQ5RB41_9ACTN</name>
<gene>
    <name evidence="1" type="ORF">Pa4123_92350</name>
</gene>